<gene>
    <name evidence="3" type="ORF">ABFB10_15205</name>
</gene>
<dbReference type="Pfam" id="PF07331">
    <property type="entry name" value="TctB"/>
    <property type="match status" value="1"/>
</dbReference>
<organism evidence="3 4">
    <name type="scientific">Ponticoccus litoralis</name>
    <dbReference type="NCBI Taxonomy" id="422297"/>
    <lineage>
        <taxon>Bacteria</taxon>
        <taxon>Pseudomonadati</taxon>
        <taxon>Pseudomonadota</taxon>
        <taxon>Alphaproteobacteria</taxon>
        <taxon>Rhodobacterales</taxon>
        <taxon>Roseobacteraceae</taxon>
        <taxon>Ponticoccus</taxon>
    </lineage>
</organism>
<dbReference type="AlphaFoldDB" id="A0AAW9SPA8"/>
<name>A0AAW9SPA8_9RHOB</name>
<feature type="domain" description="DUF1468" evidence="2">
    <location>
        <begin position="10"/>
        <end position="148"/>
    </location>
</feature>
<keyword evidence="4" id="KW-1185">Reference proteome</keyword>
<feature type="transmembrane region" description="Helical" evidence="1">
    <location>
        <begin position="115"/>
        <end position="139"/>
    </location>
</feature>
<feature type="transmembrane region" description="Helical" evidence="1">
    <location>
        <begin position="38"/>
        <end position="60"/>
    </location>
</feature>
<dbReference type="InterPro" id="IPR009936">
    <property type="entry name" value="DUF1468"/>
</dbReference>
<evidence type="ECO:0000313" key="4">
    <source>
        <dbReference type="Proteomes" id="UP001428774"/>
    </source>
</evidence>
<feature type="transmembrane region" description="Helical" evidence="1">
    <location>
        <begin position="80"/>
        <end position="103"/>
    </location>
</feature>
<dbReference type="EMBL" id="JBDNCH010000002">
    <property type="protein sequence ID" value="MEN9062140.1"/>
    <property type="molecule type" value="Genomic_DNA"/>
</dbReference>
<sequence length="157" mass="16552">MRVTDLTLGLLTLLGGIAIYISAWGFKAIPGQAYGAGTMPRAIALVTALTGLFIIVKAVIAGERLPGLKLAEWTASTAALARMAAVLVLILAYILLSPVLGFLPTAFAVMVLAMLVLRVRLIIALPVSLVAVVAIQQAFGKLLLVPLPRSSFLSFLW</sequence>
<dbReference type="Proteomes" id="UP001428774">
    <property type="component" value="Unassembled WGS sequence"/>
</dbReference>
<evidence type="ECO:0000313" key="3">
    <source>
        <dbReference type="EMBL" id="MEN9062140.1"/>
    </source>
</evidence>
<reference evidence="3 4" key="1">
    <citation type="submission" date="2024-05" db="EMBL/GenBank/DDBJ databases">
        <title>Genome sequence of Ponticoccus litoralis KCCM 90028.</title>
        <authorList>
            <person name="Kim J.M."/>
            <person name="Lee J.K."/>
            <person name="Choi B.J."/>
            <person name="Bayburt H."/>
            <person name="Baek J.H."/>
            <person name="Jeon C.O."/>
        </authorList>
    </citation>
    <scope>NUCLEOTIDE SEQUENCE [LARGE SCALE GENOMIC DNA]</scope>
    <source>
        <strain evidence="3 4">KCCM 90028</strain>
    </source>
</reference>
<accession>A0AAW9SPA8</accession>
<protein>
    <submittedName>
        <fullName evidence="3">Tripartite tricarboxylate transporter TctB family protein</fullName>
    </submittedName>
</protein>
<keyword evidence="1" id="KW-0472">Membrane</keyword>
<dbReference type="RefSeq" id="WP_347167141.1">
    <property type="nucleotide sequence ID" value="NZ_JBDNCH010000002.1"/>
</dbReference>
<keyword evidence="1" id="KW-1133">Transmembrane helix</keyword>
<evidence type="ECO:0000259" key="2">
    <source>
        <dbReference type="Pfam" id="PF07331"/>
    </source>
</evidence>
<feature type="transmembrane region" description="Helical" evidence="1">
    <location>
        <begin position="6"/>
        <end position="26"/>
    </location>
</feature>
<keyword evidence="1" id="KW-0812">Transmembrane</keyword>
<comment type="caution">
    <text evidence="3">The sequence shown here is derived from an EMBL/GenBank/DDBJ whole genome shotgun (WGS) entry which is preliminary data.</text>
</comment>
<proteinExistence type="predicted"/>
<evidence type="ECO:0000256" key="1">
    <source>
        <dbReference type="SAM" id="Phobius"/>
    </source>
</evidence>